<feature type="region of interest" description="Disordered" evidence="1">
    <location>
        <begin position="1"/>
        <end position="55"/>
    </location>
</feature>
<dbReference type="EMBL" id="JAAXOS010000017">
    <property type="protein sequence ID" value="NKY30341.1"/>
    <property type="molecule type" value="Genomic_DNA"/>
</dbReference>
<dbReference type="RefSeq" id="WP_157114177.1">
    <property type="nucleotide sequence ID" value="NZ_JAAXOS010000017.1"/>
</dbReference>
<reference evidence="2 3" key="1">
    <citation type="submission" date="2020-04" db="EMBL/GenBank/DDBJ databases">
        <title>MicrobeNet Type strains.</title>
        <authorList>
            <person name="Nicholson A.C."/>
        </authorList>
    </citation>
    <scope>NUCLEOTIDE SEQUENCE [LARGE SCALE GENOMIC DNA]</scope>
    <source>
        <strain evidence="2 3">DSM 44956</strain>
    </source>
</reference>
<sequence length="55" mass="6044">MSTQSHDRRRPKGRGARELLSPGTSRPAVQPNPTGAGEKPWGGVMCGHHRAREQR</sequence>
<evidence type="ECO:0000256" key="1">
    <source>
        <dbReference type="SAM" id="MobiDB-lite"/>
    </source>
</evidence>
<organism evidence="2 3">
    <name type="scientific">Nocardia gamkensis</name>
    <dbReference type="NCBI Taxonomy" id="352869"/>
    <lineage>
        <taxon>Bacteria</taxon>
        <taxon>Bacillati</taxon>
        <taxon>Actinomycetota</taxon>
        <taxon>Actinomycetes</taxon>
        <taxon>Mycobacteriales</taxon>
        <taxon>Nocardiaceae</taxon>
        <taxon>Nocardia</taxon>
    </lineage>
</organism>
<name>A0A7X6R6F4_9NOCA</name>
<evidence type="ECO:0000313" key="3">
    <source>
        <dbReference type="Proteomes" id="UP000540698"/>
    </source>
</evidence>
<keyword evidence="3" id="KW-1185">Reference proteome</keyword>
<dbReference type="AlphaFoldDB" id="A0A7X6R6F4"/>
<protein>
    <submittedName>
        <fullName evidence="2">Uncharacterized protein</fullName>
    </submittedName>
</protein>
<comment type="caution">
    <text evidence="2">The sequence shown here is derived from an EMBL/GenBank/DDBJ whole genome shotgun (WGS) entry which is preliminary data.</text>
</comment>
<gene>
    <name evidence="2" type="ORF">HGB38_29615</name>
</gene>
<accession>A0A7X6R6F4</accession>
<proteinExistence type="predicted"/>
<evidence type="ECO:0000313" key="2">
    <source>
        <dbReference type="EMBL" id="NKY30341.1"/>
    </source>
</evidence>
<dbReference type="Proteomes" id="UP000540698">
    <property type="component" value="Unassembled WGS sequence"/>
</dbReference>